<keyword evidence="4" id="KW-1185">Reference proteome</keyword>
<dbReference type="RefSeq" id="WP_221862410.1">
    <property type="nucleotide sequence ID" value="NZ_JAIKTU010000021.1"/>
</dbReference>
<keyword evidence="1" id="KW-0472">Membrane</keyword>
<reference evidence="3 4" key="1">
    <citation type="journal article" date="2021" name="Cell Host Microbe">
        <title>in vivo commensal control of Clostridioides difficile virulence.</title>
        <authorList>
            <person name="Girinathan B.P."/>
            <person name="Dibenedetto N."/>
            <person name="Worley J.N."/>
            <person name="Peltier J."/>
            <person name="Arrieta-Ortiz M.L."/>
            <person name="Rupa Christinal Immanuel S."/>
            <person name="Lavin R."/>
            <person name="Delaney M.L."/>
            <person name="Cummins C."/>
            <person name="Hoffmann M."/>
            <person name="Luo Y."/>
            <person name="Gonzalez-Escalona N."/>
            <person name="Allard M."/>
            <person name="Onderdonk A.B."/>
            <person name="Gerber G.K."/>
            <person name="Sonenshein A.L."/>
            <person name="Baliga N."/>
            <person name="Dupuy B."/>
            <person name="Bry L."/>
        </authorList>
    </citation>
    <scope>NUCLEOTIDE SEQUENCE [LARGE SCALE GENOMIC DNA]</scope>
    <source>
        <strain evidence="3 4">DSM 599</strain>
    </source>
</reference>
<sequence length="316" mass="35377">MKKVFRANLYFLIIILLEIFMPYVLLPIYRLIGVRDIRIALVCNHIIIFIIPAIIYVIVTKCNLVETFRFKLLPFKDLILVIVLGFLCVPIMNFFGLISGFFFENNIGNLMSSISSTPYIILMGIIAFMPAITEEITLRGVILSGYNGKSRFKSAVIIGLFFGIFHLDANQFLYATVLGFVLAYAVRVTGSIYASMIMHFIINGTSVTLQKLMSFINPSQIENTSQVSLKALPLGEKLALLQGGIIIFVVASALAFLVIRKLDKLGKRRGVIEIINPDGYRSVSGELTETTERVIDWPLIVTVVIYVVYMGVTIKI</sequence>
<feature type="domain" description="CAAX prenyl protease 2/Lysostaphin resistance protein A-like" evidence="2">
    <location>
        <begin position="119"/>
        <end position="204"/>
    </location>
</feature>
<accession>A0ABS7L3H7</accession>
<feature type="transmembrane region" description="Helical" evidence="1">
    <location>
        <begin position="238"/>
        <end position="259"/>
    </location>
</feature>
<feature type="transmembrane region" description="Helical" evidence="1">
    <location>
        <begin position="7"/>
        <end position="25"/>
    </location>
</feature>
<feature type="transmembrane region" description="Helical" evidence="1">
    <location>
        <begin position="119"/>
        <end position="138"/>
    </location>
</feature>
<keyword evidence="3" id="KW-0645">Protease</keyword>
<feature type="transmembrane region" description="Helical" evidence="1">
    <location>
        <begin position="150"/>
        <end position="167"/>
    </location>
</feature>
<keyword evidence="3" id="KW-0378">Hydrolase</keyword>
<dbReference type="EMBL" id="JAIKTU010000021">
    <property type="protein sequence ID" value="MBY0757307.1"/>
    <property type="molecule type" value="Genomic_DNA"/>
</dbReference>
<dbReference type="InterPro" id="IPR003675">
    <property type="entry name" value="Rce1/LyrA-like_dom"/>
</dbReference>
<evidence type="ECO:0000313" key="3">
    <source>
        <dbReference type="EMBL" id="MBY0757307.1"/>
    </source>
</evidence>
<protein>
    <submittedName>
        <fullName evidence="3">CPBP family intramembrane metalloprotease</fullName>
    </submittedName>
</protein>
<name>A0ABS7L3H7_CLOSR</name>
<feature type="transmembrane region" description="Helical" evidence="1">
    <location>
        <begin position="37"/>
        <end position="58"/>
    </location>
</feature>
<keyword evidence="3" id="KW-0482">Metalloprotease</keyword>
<feature type="transmembrane region" description="Helical" evidence="1">
    <location>
        <begin position="294"/>
        <end position="312"/>
    </location>
</feature>
<feature type="transmembrane region" description="Helical" evidence="1">
    <location>
        <begin position="78"/>
        <end position="99"/>
    </location>
</feature>
<gene>
    <name evidence="3" type="ORF">K5V21_17905</name>
</gene>
<organism evidence="3 4">
    <name type="scientific">Clostridium sardiniense</name>
    <name type="common">Clostridium absonum</name>
    <dbReference type="NCBI Taxonomy" id="29369"/>
    <lineage>
        <taxon>Bacteria</taxon>
        <taxon>Bacillati</taxon>
        <taxon>Bacillota</taxon>
        <taxon>Clostridia</taxon>
        <taxon>Eubacteriales</taxon>
        <taxon>Clostridiaceae</taxon>
        <taxon>Clostridium</taxon>
    </lineage>
</organism>
<keyword evidence="1" id="KW-1133">Transmembrane helix</keyword>
<keyword evidence="1" id="KW-0812">Transmembrane</keyword>
<dbReference type="Proteomes" id="UP001299068">
    <property type="component" value="Unassembled WGS sequence"/>
</dbReference>
<evidence type="ECO:0000256" key="1">
    <source>
        <dbReference type="SAM" id="Phobius"/>
    </source>
</evidence>
<comment type="caution">
    <text evidence="3">The sequence shown here is derived from an EMBL/GenBank/DDBJ whole genome shotgun (WGS) entry which is preliminary data.</text>
</comment>
<proteinExistence type="predicted"/>
<evidence type="ECO:0000259" key="2">
    <source>
        <dbReference type="Pfam" id="PF02517"/>
    </source>
</evidence>
<dbReference type="GO" id="GO:0008237">
    <property type="term" value="F:metallopeptidase activity"/>
    <property type="evidence" value="ECO:0007669"/>
    <property type="project" value="UniProtKB-KW"/>
</dbReference>
<dbReference type="Pfam" id="PF02517">
    <property type="entry name" value="Rce1-like"/>
    <property type="match status" value="1"/>
</dbReference>
<evidence type="ECO:0000313" key="4">
    <source>
        <dbReference type="Proteomes" id="UP001299068"/>
    </source>
</evidence>
<feature type="transmembrane region" description="Helical" evidence="1">
    <location>
        <begin position="173"/>
        <end position="194"/>
    </location>
</feature>